<gene>
    <name evidence="2" type="ORF">AH67_05195</name>
</gene>
<evidence type="ECO:0000313" key="3">
    <source>
        <dbReference type="Proteomes" id="UP000030636"/>
    </source>
</evidence>
<name>A0A0A7I9V6_9BIFI</name>
<accession>A0A0A7I9V6</accession>
<dbReference type="KEGG" id="bpsp:AH67_05195"/>
<dbReference type="STRING" id="1447715.AH67_05195"/>
<reference evidence="2 3" key="1">
    <citation type="journal article" date="2015" name="Genome Announc.">
        <title>Bifidobacterium pseudolongum Strain PV8-2, Isolated from a Stool Sample of an Anemic Kenyan Infant.</title>
        <authorList>
            <person name="Vazquez-Gutierrez P."/>
            <person name="Lacroix C."/>
            <person name="Chassard C."/>
            <person name="Klumpp J."/>
            <person name="Stevens M.J."/>
            <person name="Jans C."/>
        </authorList>
    </citation>
    <scope>NUCLEOTIDE SEQUENCE [LARGE SCALE GENOMIC DNA]</scope>
    <source>
        <strain evidence="2 3">PV8-2</strain>
    </source>
</reference>
<organism evidence="2 3">
    <name type="scientific">Bifidobacterium pseudolongum PV8-2</name>
    <dbReference type="NCBI Taxonomy" id="1447715"/>
    <lineage>
        <taxon>Bacteria</taxon>
        <taxon>Bacillati</taxon>
        <taxon>Actinomycetota</taxon>
        <taxon>Actinomycetes</taxon>
        <taxon>Bifidobacteriales</taxon>
        <taxon>Bifidobacteriaceae</taxon>
        <taxon>Bifidobacterium</taxon>
    </lineage>
</organism>
<feature type="region of interest" description="Disordered" evidence="1">
    <location>
        <begin position="1"/>
        <end position="24"/>
    </location>
</feature>
<keyword evidence="3" id="KW-1185">Reference proteome</keyword>
<dbReference type="OrthoDB" id="3232464at2"/>
<dbReference type="HOGENOM" id="CLU_1966284_0_0_11"/>
<dbReference type="Proteomes" id="UP000030636">
    <property type="component" value="Chromosome"/>
</dbReference>
<sequence>MSRHEHETIDLTPTTKSTDTDPRPVHIKYGDVKMDLPRLDDSSQLPTSMLIAGMTAASQGWNNLDDDQKLAFMATMLAWLAREYPRFERELDRKSGDKTLDIGRIFAAWAKATKDMDPKASSSSTSA</sequence>
<protein>
    <submittedName>
        <fullName evidence="2">Uncharacterized protein</fullName>
    </submittedName>
</protein>
<dbReference type="RefSeq" id="WP_039171952.1">
    <property type="nucleotide sequence ID" value="NZ_CP007457.1"/>
</dbReference>
<evidence type="ECO:0000313" key="2">
    <source>
        <dbReference type="EMBL" id="AIZ17058.1"/>
    </source>
</evidence>
<dbReference type="EMBL" id="CP007457">
    <property type="protein sequence ID" value="AIZ17058.1"/>
    <property type="molecule type" value="Genomic_DNA"/>
</dbReference>
<proteinExistence type="predicted"/>
<dbReference type="AlphaFoldDB" id="A0A0A7I9V6"/>
<evidence type="ECO:0000256" key="1">
    <source>
        <dbReference type="SAM" id="MobiDB-lite"/>
    </source>
</evidence>